<organism evidence="2 3">
    <name type="scientific">Aspergillus homomorphus (strain CBS 101889)</name>
    <dbReference type="NCBI Taxonomy" id="1450537"/>
    <lineage>
        <taxon>Eukaryota</taxon>
        <taxon>Fungi</taxon>
        <taxon>Dikarya</taxon>
        <taxon>Ascomycota</taxon>
        <taxon>Pezizomycotina</taxon>
        <taxon>Eurotiomycetes</taxon>
        <taxon>Eurotiomycetidae</taxon>
        <taxon>Eurotiales</taxon>
        <taxon>Aspergillaceae</taxon>
        <taxon>Aspergillus</taxon>
        <taxon>Aspergillus subgen. Circumdati</taxon>
    </lineage>
</organism>
<dbReference type="VEuPathDB" id="FungiDB:BO97DRAFT_4727"/>
<sequence length="60" mass="6842">MCHVVWSTRLLLFGTFLQAAATQWLEDIFRVEQQVLSKSDQVQSKYFNAVLLAISGAVPW</sequence>
<dbReference type="AlphaFoldDB" id="A0A395IDV8"/>
<accession>A0A395IDV8</accession>
<gene>
    <name evidence="2" type="ORF">BO97DRAFT_4727</name>
</gene>
<feature type="signal peptide" evidence="1">
    <location>
        <begin position="1"/>
        <end position="21"/>
    </location>
</feature>
<feature type="chain" id="PRO_5017459648" evidence="1">
    <location>
        <begin position="22"/>
        <end position="60"/>
    </location>
</feature>
<keyword evidence="1" id="KW-0732">Signal</keyword>
<evidence type="ECO:0000256" key="1">
    <source>
        <dbReference type="SAM" id="SignalP"/>
    </source>
</evidence>
<dbReference type="Proteomes" id="UP000248961">
    <property type="component" value="Unassembled WGS sequence"/>
</dbReference>
<evidence type="ECO:0000313" key="3">
    <source>
        <dbReference type="Proteomes" id="UP000248961"/>
    </source>
</evidence>
<dbReference type="RefSeq" id="XP_025556497.1">
    <property type="nucleotide sequence ID" value="XM_025700160.1"/>
</dbReference>
<dbReference type="EMBL" id="KZ824267">
    <property type="protein sequence ID" value="RAL17343.1"/>
    <property type="molecule type" value="Genomic_DNA"/>
</dbReference>
<keyword evidence="3" id="KW-1185">Reference proteome</keyword>
<evidence type="ECO:0000313" key="2">
    <source>
        <dbReference type="EMBL" id="RAL17343.1"/>
    </source>
</evidence>
<name>A0A395IDV8_ASPHC</name>
<reference evidence="2 3" key="1">
    <citation type="submission" date="2018-02" db="EMBL/GenBank/DDBJ databases">
        <title>The genomes of Aspergillus section Nigri reveals drivers in fungal speciation.</title>
        <authorList>
            <consortium name="DOE Joint Genome Institute"/>
            <person name="Vesth T.C."/>
            <person name="Nybo J."/>
            <person name="Theobald S."/>
            <person name="Brandl J."/>
            <person name="Frisvad J.C."/>
            <person name="Nielsen K.F."/>
            <person name="Lyhne E.K."/>
            <person name="Kogle M.E."/>
            <person name="Kuo A."/>
            <person name="Riley R."/>
            <person name="Clum A."/>
            <person name="Nolan M."/>
            <person name="Lipzen A."/>
            <person name="Salamov A."/>
            <person name="Henrissat B."/>
            <person name="Wiebenga A."/>
            <person name="De vries R.P."/>
            <person name="Grigoriev I.V."/>
            <person name="Mortensen U.H."/>
            <person name="Andersen M.R."/>
            <person name="Baker S.E."/>
        </authorList>
    </citation>
    <scope>NUCLEOTIDE SEQUENCE [LARGE SCALE GENOMIC DNA]</scope>
    <source>
        <strain evidence="2 3">CBS 101889</strain>
    </source>
</reference>
<proteinExistence type="predicted"/>
<dbReference type="GeneID" id="37204449"/>
<protein>
    <submittedName>
        <fullName evidence="2">Uncharacterized protein</fullName>
    </submittedName>
</protein>